<dbReference type="FunFam" id="3.30.565.10:FF:000003">
    <property type="entry name" value="DNA mismatch repair endonuclease MutL"/>
    <property type="match status" value="1"/>
</dbReference>
<feature type="region of interest" description="Disordered" evidence="6">
    <location>
        <begin position="400"/>
        <end position="449"/>
    </location>
</feature>
<dbReference type="Gene3D" id="3.30.230.10">
    <property type="match status" value="1"/>
</dbReference>
<comment type="similarity">
    <text evidence="2">Belongs to the DNA mismatch repair MutL/HexB family.</text>
</comment>
<dbReference type="SUPFAM" id="SSF55874">
    <property type="entry name" value="ATPase domain of HSP90 chaperone/DNA topoisomerase II/histidine kinase"/>
    <property type="match status" value="1"/>
</dbReference>
<dbReference type="SUPFAM" id="SSF54211">
    <property type="entry name" value="Ribosomal protein S5 domain 2-like"/>
    <property type="match status" value="1"/>
</dbReference>
<evidence type="ECO:0000259" key="7">
    <source>
        <dbReference type="SMART" id="SM01340"/>
    </source>
</evidence>
<dbReference type="InterPro" id="IPR038973">
    <property type="entry name" value="MutL/Mlh/Pms-like"/>
</dbReference>
<dbReference type="OrthoDB" id="10263226at2759"/>
<dbReference type="InterPro" id="IPR014721">
    <property type="entry name" value="Ribsml_uS5_D2-typ_fold_subgr"/>
</dbReference>
<dbReference type="Gene3D" id="3.30.565.10">
    <property type="entry name" value="Histidine kinase-like ATPase, C-terminal domain"/>
    <property type="match status" value="1"/>
</dbReference>
<dbReference type="InterPro" id="IPR036890">
    <property type="entry name" value="HATPase_C_sf"/>
</dbReference>
<dbReference type="InterPro" id="IPR013507">
    <property type="entry name" value="DNA_mismatch_S5_2-like"/>
</dbReference>
<dbReference type="NCBIfam" id="TIGR00585">
    <property type="entry name" value="mutl"/>
    <property type="match status" value="2"/>
</dbReference>
<reference evidence="8" key="1">
    <citation type="journal article" date="2014" name="Genome Announc.">
        <title>De novo whole-genome sequence and genome annotation of Lichtheimia ramosa.</title>
        <authorList>
            <person name="Linde J."/>
            <person name="Schwartze V."/>
            <person name="Binder U."/>
            <person name="Lass-Florl C."/>
            <person name="Voigt K."/>
            <person name="Horn F."/>
        </authorList>
    </citation>
    <scope>NUCLEOTIDE SEQUENCE</scope>
    <source>
        <strain evidence="8">JMRC FSU:6197</strain>
    </source>
</reference>
<dbReference type="SMART" id="SM01340">
    <property type="entry name" value="DNA_mis_repair"/>
    <property type="match status" value="1"/>
</dbReference>
<dbReference type="GO" id="GO:0016887">
    <property type="term" value="F:ATP hydrolysis activity"/>
    <property type="evidence" value="ECO:0007669"/>
    <property type="project" value="InterPro"/>
</dbReference>
<dbReference type="PANTHER" id="PTHR10073:SF12">
    <property type="entry name" value="DNA MISMATCH REPAIR PROTEIN MLH1"/>
    <property type="match status" value="1"/>
</dbReference>
<dbReference type="Pfam" id="PF01119">
    <property type="entry name" value="DNA_mis_repair"/>
    <property type="match status" value="1"/>
</dbReference>
<dbReference type="CDD" id="cd16926">
    <property type="entry name" value="HATPase_MutL-MLH-PMS-like"/>
    <property type="match status" value="1"/>
</dbReference>
<dbReference type="PROSITE" id="PS00058">
    <property type="entry name" value="DNA_MISMATCH_REPAIR_1"/>
    <property type="match status" value="1"/>
</dbReference>
<dbReference type="FunFam" id="3.30.230.10:FF:000014">
    <property type="entry name" value="DNA mismatch repair protein Mlh1"/>
    <property type="match status" value="1"/>
</dbReference>
<evidence type="ECO:0000256" key="4">
    <source>
        <dbReference type="ARBA" id="ARBA00023204"/>
    </source>
</evidence>
<dbReference type="AlphaFoldDB" id="A0A077WMV9"/>
<evidence type="ECO:0000313" key="8">
    <source>
        <dbReference type="EMBL" id="CDS08057.1"/>
    </source>
</evidence>
<accession>A0A077WMV9</accession>
<proteinExistence type="inferred from homology"/>
<evidence type="ECO:0000256" key="6">
    <source>
        <dbReference type="SAM" id="MobiDB-lite"/>
    </source>
</evidence>
<dbReference type="GO" id="GO:0030983">
    <property type="term" value="F:mismatched DNA binding"/>
    <property type="evidence" value="ECO:0007669"/>
    <property type="project" value="InterPro"/>
</dbReference>
<name>A0A077WMV9_9FUNG</name>
<dbReference type="Pfam" id="PF13589">
    <property type="entry name" value="HATPase_c_3"/>
    <property type="match status" value="1"/>
</dbReference>
<evidence type="ECO:0000256" key="1">
    <source>
        <dbReference type="ARBA" id="ARBA00004123"/>
    </source>
</evidence>
<dbReference type="InterPro" id="IPR032189">
    <property type="entry name" value="Mlh1_C"/>
</dbReference>
<keyword evidence="4" id="KW-0234">DNA repair</keyword>
<evidence type="ECO:0000256" key="5">
    <source>
        <dbReference type="ARBA" id="ARBA00023242"/>
    </source>
</evidence>
<dbReference type="GO" id="GO:0140664">
    <property type="term" value="F:ATP-dependent DNA damage sensor activity"/>
    <property type="evidence" value="ECO:0007669"/>
    <property type="project" value="InterPro"/>
</dbReference>
<dbReference type="InterPro" id="IPR014762">
    <property type="entry name" value="DNA_mismatch_repair_CS"/>
</dbReference>
<dbReference type="Pfam" id="PF16413">
    <property type="entry name" value="Mlh1_C"/>
    <property type="match status" value="1"/>
</dbReference>
<dbReference type="GO" id="GO:0006298">
    <property type="term" value="P:mismatch repair"/>
    <property type="evidence" value="ECO:0007669"/>
    <property type="project" value="InterPro"/>
</dbReference>
<dbReference type="EMBL" id="LK023324">
    <property type="protein sequence ID" value="CDS08057.1"/>
    <property type="molecule type" value="Genomic_DNA"/>
</dbReference>
<sequence>MDVPQIRPLDTQVINRIAAGEIVPRPAGALKELIENSLDAGATSISIIAKDGGLKLLQIQDNGHGIRREDLPIVCRRHTTSKLRTYDDLQQIGTYGFRGEALASISHVAHLTITTKTRDSQAAFKATYTDGELNGDPRPCAGNNGTQIMVSNGQLALVTWILIMDKFKAEDLFYDMPTRLKSFKSPSEEYNRILDIVGRYAIHNASVGFTCKKRDATTADIQTSTTTNAKDTIRLIYGSTVANELLSVEEDYPILGCKMTGLITSADYSEKRMRFLLFINHRSVESSSLKKAIDDVYALLLPKGSHPFVYLSLEVNPRNVDVNVHPTKREVTLLNEDRIVDAITKTLQERLENANYSRTFYTQTALPGAPPVPEKASPSSDKGKKVAAYNVVRTDSRAKTLDTFVQRRPVMSSPRQDNTAESSSSSSHPEPMDIVQESPTETRATKRPRITVRIKSIDRLKTAVSRSKHNTLTTVLNNHTFVGCIDDTLALIQHMRDLYLVNYAVFSEELFYQVVLTEFSNFGRLKLTIPLVIFDCIMIALDTEEHKGTLPSELGTKEDVAGEITNMLVSRADLLYDHFGVKIASDGYLIELPMLLKGYIPTMDKLPLFLLRLGTEVDWVNEEKCFDGVARELAIFYSAEPPLEPPAASETEKRQYRQEHEKYRWQVQHLVFPAFKTSQFVAPENVSNAEAGYVKPLASLSTLFRIFKRC</sequence>
<dbReference type="InterPro" id="IPR020568">
    <property type="entry name" value="Ribosomal_Su5_D2-typ_SF"/>
</dbReference>
<dbReference type="GO" id="GO:0032389">
    <property type="term" value="C:MutLalpha complex"/>
    <property type="evidence" value="ECO:0007669"/>
    <property type="project" value="TreeGrafter"/>
</dbReference>
<keyword evidence="3" id="KW-0227">DNA damage</keyword>
<evidence type="ECO:0000256" key="2">
    <source>
        <dbReference type="ARBA" id="ARBA00006082"/>
    </source>
</evidence>
<evidence type="ECO:0000256" key="3">
    <source>
        <dbReference type="ARBA" id="ARBA00022763"/>
    </source>
</evidence>
<dbReference type="GO" id="GO:0005524">
    <property type="term" value="F:ATP binding"/>
    <property type="evidence" value="ECO:0007669"/>
    <property type="project" value="InterPro"/>
</dbReference>
<protein>
    <recommendedName>
        <fullName evidence="7">DNA mismatch repair protein S5 domain-containing protein</fullName>
    </recommendedName>
</protein>
<keyword evidence="5" id="KW-0539">Nucleus</keyword>
<feature type="domain" description="DNA mismatch repair protein S5" evidence="7">
    <location>
        <begin position="233"/>
        <end position="352"/>
    </location>
</feature>
<feature type="region of interest" description="Disordered" evidence="6">
    <location>
        <begin position="362"/>
        <end position="388"/>
    </location>
</feature>
<comment type="subcellular location">
    <subcellularLocation>
        <location evidence="1">Nucleus</location>
    </subcellularLocation>
</comment>
<organism evidence="8">
    <name type="scientific">Lichtheimia ramosa</name>
    <dbReference type="NCBI Taxonomy" id="688394"/>
    <lineage>
        <taxon>Eukaryota</taxon>
        <taxon>Fungi</taxon>
        <taxon>Fungi incertae sedis</taxon>
        <taxon>Mucoromycota</taxon>
        <taxon>Mucoromycotina</taxon>
        <taxon>Mucoromycetes</taxon>
        <taxon>Mucorales</taxon>
        <taxon>Lichtheimiaceae</taxon>
        <taxon>Lichtheimia</taxon>
    </lineage>
</organism>
<gene>
    <name evidence="8" type="ORF">LRAMOSA02006</name>
</gene>
<dbReference type="PANTHER" id="PTHR10073">
    <property type="entry name" value="DNA MISMATCH REPAIR PROTEIN MLH, PMS, MUTL"/>
    <property type="match status" value="1"/>
</dbReference>
<dbReference type="InterPro" id="IPR002099">
    <property type="entry name" value="MutL/Mlh/PMS"/>
</dbReference>